<feature type="compositionally biased region" description="Basic and acidic residues" evidence="1">
    <location>
        <begin position="80"/>
        <end position="96"/>
    </location>
</feature>
<proteinExistence type="predicted"/>
<accession>A0AAV5ENV3</accession>
<dbReference type="AlphaFoldDB" id="A0AAV5ENV3"/>
<reference evidence="2" key="2">
    <citation type="submission" date="2021-12" db="EMBL/GenBank/DDBJ databases">
        <title>Resequencing data analysis of finger millet.</title>
        <authorList>
            <person name="Hatakeyama M."/>
            <person name="Aluri S."/>
            <person name="Balachadran M.T."/>
            <person name="Sivarajan S.R."/>
            <person name="Poveda L."/>
            <person name="Shimizu-Inatsugi R."/>
            <person name="Schlapbach R."/>
            <person name="Sreeman S.M."/>
            <person name="Shimizu K.K."/>
        </authorList>
    </citation>
    <scope>NUCLEOTIDE SEQUENCE</scope>
</reference>
<evidence type="ECO:0000313" key="2">
    <source>
        <dbReference type="EMBL" id="GJN24350.1"/>
    </source>
</evidence>
<sequence length="471" mass="51637">MYVNVTYDFYIYISKEGKVGLANNELIKQFHSPVEILADLDVPHHVGVVVVLAAAWSTTTFDERRREVARLHGHGSHARRGGDLVPVRREQDRRPNSGEAGAHVPERRHPRRDELVGEAEQVDLRQRLLVVLQAPRVLPLLVRALEHLHRSAIDGGVLLGGIPRLEPLVVVGVQRRHEDCRGAIIIVHGKVAGSGDVDVGAGGSDFRQDVFLPGTREDLVVHVVHRNGGEEEHPDLHADDLVGVREVEPGDHLPHGVGRVEEVPRQEMRHALHGREHPPELGAEGREHRRHEVEVAVQQQPRHVPEQALVVPAAEEGRVHDPTVVPDAQVRVRRRRRGRRVIIREDDGFGFEEVGVGVVRVSVGPEVEEVGEGEFRRDKPRGVRERLAEEVGGVVGERDEEDAVGEQRVEEAAEDGEHPVAEAVEGEPEDVAAIIVVVPSSMIAIGAETLDGLGVERRAGAAPLVASLVGA</sequence>
<dbReference type="Proteomes" id="UP001054889">
    <property type="component" value="Unassembled WGS sequence"/>
</dbReference>
<feature type="compositionally biased region" description="Basic and acidic residues" evidence="1">
    <location>
        <begin position="104"/>
        <end position="115"/>
    </location>
</feature>
<comment type="caution">
    <text evidence="2">The sequence shown here is derived from an EMBL/GenBank/DDBJ whole genome shotgun (WGS) entry which is preliminary data.</text>
</comment>
<dbReference type="EMBL" id="BQKI01000077">
    <property type="protein sequence ID" value="GJN24350.1"/>
    <property type="molecule type" value="Genomic_DNA"/>
</dbReference>
<organism evidence="2 3">
    <name type="scientific">Eleusine coracana subsp. coracana</name>
    <dbReference type="NCBI Taxonomy" id="191504"/>
    <lineage>
        <taxon>Eukaryota</taxon>
        <taxon>Viridiplantae</taxon>
        <taxon>Streptophyta</taxon>
        <taxon>Embryophyta</taxon>
        <taxon>Tracheophyta</taxon>
        <taxon>Spermatophyta</taxon>
        <taxon>Magnoliopsida</taxon>
        <taxon>Liliopsida</taxon>
        <taxon>Poales</taxon>
        <taxon>Poaceae</taxon>
        <taxon>PACMAD clade</taxon>
        <taxon>Chloridoideae</taxon>
        <taxon>Cynodonteae</taxon>
        <taxon>Eleusininae</taxon>
        <taxon>Eleusine</taxon>
    </lineage>
</organism>
<reference evidence="2" key="1">
    <citation type="journal article" date="2018" name="DNA Res.">
        <title>Multiple hybrid de novo genome assembly of finger millet, an orphan allotetraploid crop.</title>
        <authorList>
            <person name="Hatakeyama M."/>
            <person name="Aluri S."/>
            <person name="Balachadran M.T."/>
            <person name="Sivarajan S.R."/>
            <person name="Patrignani A."/>
            <person name="Gruter S."/>
            <person name="Poveda L."/>
            <person name="Shimizu-Inatsugi R."/>
            <person name="Baeten J."/>
            <person name="Francoijs K.J."/>
            <person name="Nataraja K.N."/>
            <person name="Reddy Y.A.N."/>
            <person name="Phadnis S."/>
            <person name="Ravikumar R.L."/>
            <person name="Schlapbach R."/>
            <person name="Sreeman S.M."/>
            <person name="Shimizu K.K."/>
        </authorList>
    </citation>
    <scope>NUCLEOTIDE SEQUENCE</scope>
</reference>
<keyword evidence="3" id="KW-1185">Reference proteome</keyword>
<gene>
    <name evidence="2" type="primary">gb12087</name>
    <name evidence="2" type="ORF">PR202_gb12087</name>
</gene>
<feature type="region of interest" description="Disordered" evidence="1">
    <location>
        <begin position="71"/>
        <end position="115"/>
    </location>
</feature>
<evidence type="ECO:0000313" key="3">
    <source>
        <dbReference type="Proteomes" id="UP001054889"/>
    </source>
</evidence>
<evidence type="ECO:0000256" key="1">
    <source>
        <dbReference type="SAM" id="MobiDB-lite"/>
    </source>
</evidence>
<protein>
    <submittedName>
        <fullName evidence="2">Uncharacterized protein</fullName>
    </submittedName>
</protein>
<name>A0AAV5ENV3_ELECO</name>